<evidence type="ECO:0000313" key="3">
    <source>
        <dbReference type="Proteomes" id="UP000025227"/>
    </source>
</evidence>
<evidence type="ECO:0000256" key="1">
    <source>
        <dbReference type="SAM" id="MobiDB-lite"/>
    </source>
</evidence>
<dbReference type="InterPro" id="IPR001878">
    <property type="entry name" value="Znf_CCHC"/>
</dbReference>
<feature type="domain" description="CCHC-type" evidence="2">
    <location>
        <begin position="33"/>
        <end position="49"/>
    </location>
</feature>
<dbReference type="GO" id="GO:0019899">
    <property type="term" value="F:enzyme binding"/>
    <property type="evidence" value="ECO:0007669"/>
    <property type="project" value="UniProtKB-ARBA"/>
</dbReference>
<organism evidence="3 4">
    <name type="scientific">Haemonchus contortus</name>
    <name type="common">Barber pole worm</name>
    <dbReference type="NCBI Taxonomy" id="6289"/>
    <lineage>
        <taxon>Eukaryota</taxon>
        <taxon>Metazoa</taxon>
        <taxon>Ecdysozoa</taxon>
        <taxon>Nematoda</taxon>
        <taxon>Chromadorea</taxon>
        <taxon>Rhabditida</taxon>
        <taxon>Rhabditina</taxon>
        <taxon>Rhabditomorpha</taxon>
        <taxon>Strongyloidea</taxon>
        <taxon>Trichostrongylidae</taxon>
        <taxon>Haemonchus</taxon>
    </lineage>
</organism>
<dbReference type="OrthoDB" id="5851913at2759"/>
<feature type="region of interest" description="Disordered" evidence="1">
    <location>
        <begin position="73"/>
        <end position="98"/>
    </location>
</feature>
<proteinExistence type="predicted"/>
<dbReference type="PANTHER" id="PTHR47331:SF1">
    <property type="entry name" value="GAG-LIKE PROTEIN"/>
    <property type="match status" value="1"/>
</dbReference>
<name>A0A7I4YEA0_HAECO</name>
<dbReference type="WBParaSite" id="HCON_00080010-00001">
    <property type="protein sequence ID" value="HCON_00080010-00001"/>
    <property type="gene ID" value="HCON_00080010"/>
</dbReference>
<dbReference type="OMA" id="DFCAFES"/>
<reference evidence="4" key="1">
    <citation type="submission" date="2020-12" db="UniProtKB">
        <authorList>
            <consortium name="WormBaseParasite"/>
        </authorList>
    </citation>
    <scope>IDENTIFICATION</scope>
    <source>
        <strain evidence="4">MHco3</strain>
    </source>
</reference>
<dbReference type="Proteomes" id="UP000025227">
    <property type="component" value="Unplaced"/>
</dbReference>
<dbReference type="GO" id="GO:0005737">
    <property type="term" value="C:cytoplasm"/>
    <property type="evidence" value="ECO:0007669"/>
    <property type="project" value="UniProtKB-ARBA"/>
</dbReference>
<accession>A0A7I4YEA0</accession>
<dbReference type="SUPFAM" id="SSF57756">
    <property type="entry name" value="Retrovirus zinc finger-like domains"/>
    <property type="match status" value="1"/>
</dbReference>
<feature type="domain" description="CCHC-type" evidence="2">
    <location>
        <begin position="51"/>
        <end position="67"/>
    </location>
</feature>
<dbReference type="InterPro" id="IPR036875">
    <property type="entry name" value="Znf_CCHC_sf"/>
</dbReference>
<evidence type="ECO:0000259" key="2">
    <source>
        <dbReference type="SMART" id="SM00343"/>
    </source>
</evidence>
<sequence>MQICWLVTQPKGCPEVTTLTTRQRLQIMKIKKLCKNCGGNDHLAMKCPKGACPICGTTGHHTSICTGLFPMETPQTPQRGKTTKKIPPRSSHQQKDTTQMNTVYSDKGFAECEEKETVLHVSNRADVLILAGQAQVLNPKTTRLEKVHVMLDSGAPITPTRRRFKAITINTFGSHKAMVKTCGITVLQLLDAQEVPHSFTVTRIDTATESIQHSSLSLEDKRFLCDKDLQLSIGATSTRIQPELLLGCADMFSLLSNGLSPLYVLPSGLQLIPSKLGYLVAGRSYSSTETEEGRATVSSANIMTEEHEIQSWEDFCAFESTGVDEFAGPKAEERLRTDEAVWKTIEQTIARKEDGYWVRLPWKADSQQLPDNKGLAIRRLQALVNRLAAESELFQKYQETLQNQLNEGIIEEVERPDARLKESFITSHIVRSSHLRRTQPN</sequence>
<dbReference type="AlphaFoldDB" id="A0A7I4YEA0"/>
<dbReference type="SMART" id="SM00343">
    <property type="entry name" value="ZnF_C2HC"/>
    <property type="match status" value="2"/>
</dbReference>
<protein>
    <submittedName>
        <fullName evidence="4">CCHC-type domain-containing protein</fullName>
    </submittedName>
</protein>
<dbReference type="GO" id="GO:0008270">
    <property type="term" value="F:zinc ion binding"/>
    <property type="evidence" value="ECO:0007669"/>
    <property type="project" value="InterPro"/>
</dbReference>
<dbReference type="GO" id="GO:0003676">
    <property type="term" value="F:nucleic acid binding"/>
    <property type="evidence" value="ECO:0007669"/>
    <property type="project" value="InterPro"/>
</dbReference>
<dbReference type="PANTHER" id="PTHR47331">
    <property type="entry name" value="PHD-TYPE DOMAIN-CONTAINING PROTEIN"/>
    <property type="match status" value="1"/>
</dbReference>
<dbReference type="Gene3D" id="4.10.60.10">
    <property type="entry name" value="Zinc finger, CCHC-type"/>
    <property type="match status" value="1"/>
</dbReference>
<evidence type="ECO:0000313" key="4">
    <source>
        <dbReference type="WBParaSite" id="HCON_00080010-00001"/>
    </source>
</evidence>
<keyword evidence="3" id="KW-1185">Reference proteome</keyword>